<dbReference type="Gene3D" id="3.90.550.10">
    <property type="entry name" value="Spore Coat Polysaccharide Biosynthesis Protein SpsA, Chain A"/>
    <property type="match status" value="1"/>
</dbReference>
<keyword evidence="9 11" id="KW-0472">Membrane</keyword>
<name>A0AAU9Y2E4_9CNID</name>
<evidence type="ECO:0000256" key="12">
    <source>
        <dbReference type="SAM" id="MobiDB-lite"/>
    </source>
</evidence>
<evidence type="ECO:0000256" key="6">
    <source>
        <dbReference type="ARBA" id="ARBA00022692"/>
    </source>
</evidence>
<evidence type="ECO:0000313" key="16">
    <source>
        <dbReference type="Proteomes" id="UP001159428"/>
    </source>
</evidence>
<dbReference type="Pfam" id="PF13733">
    <property type="entry name" value="Glyco_transf_7N"/>
    <property type="match status" value="1"/>
</dbReference>
<dbReference type="AlphaFoldDB" id="A0AAU9Y2E4"/>
<dbReference type="InterPro" id="IPR003859">
    <property type="entry name" value="Galactosyl_T"/>
</dbReference>
<dbReference type="SUPFAM" id="SSF53448">
    <property type="entry name" value="Nucleotide-diphospho-sugar transferases"/>
    <property type="match status" value="1"/>
</dbReference>
<evidence type="ECO:0000256" key="3">
    <source>
        <dbReference type="ARBA" id="ARBA00005735"/>
    </source>
</evidence>
<evidence type="ECO:0000256" key="4">
    <source>
        <dbReference type="ARBA" id="ARBA00022676"/>
    </source>
</evidence>
<gene>
    <name evidence="15" type="ORF">PMEA_00035422</name>
</gene>
<keyword evidence="8 11" id="KW-1133">Transmembrane helix</keyword>
<keyword evidence="10 11" id="KW-0325">Glycoprotein</keyword>
<dbReference type="PANTHER" id="PTHR19300:SF57">
    <property type="entry name" value="BETA-1,4-N-ACETYLGALACTOSAMINYLTRANSFERASE"/>
    <property type="match status" value="1"/>
</dbReference>
<evidence type="ECO:0000256" key="9">
    <source>
        <dbReference type="ARBA" id="ARBA00023136"/>
    </source>
</evidence>
<feature type="transmembrane region" description="Helical" evidence="11">
    <location>
        <begin position="12"/>
        <end position="30"/>
    </location>
</feature>
<comment type="subcellular location">
    <subcellularLocation>
        <location evidence="1">Membrane</location>
        <topology evidence="1">Single-pass type II membrane protein</topology>
    </subcellularLocation>
</comment>
<sequence>MGTSLKNLRCLIIAIVGVSFMSTMAMFFYSSNFWRGMKVREKDEQEGKEDTQKWFTTTDQAYYSAFIGDSLKGPSTPSDGIKEYLPRVNLPLKHSTQMPTVNVSVTTSTDTAESLPTERIEDNEARQKGSSNKNVSEARKTIDASRESDSTYHEETAFCPKVSQIHEGALIVNVTQVRMTDVEKDMSSWVSEGGCWKPSKCKARVKMSLIIPYRNRYEQLSILARHIHPMLKKQNLDYRIIVVEQAGDTPFNRAILFNIGYQEALKFDDYTCFVFHDVDLIPEDYRNDYGCSSSPRHLSVAVDKFNYRLPYPTIFGGAGSFTKDDFQLINGFSNQFWGWGGEDDDLYKRITAVGLTLTRPSMRVGRYKMLKAFHRRSTEDDPIRHNKLQTSVYRMRSDGLNSLNYTVEQLTEHPLYTLVKVDVKDALAEYYRLYGIEDHNT</sequence>
<proteinExistence type="inferred from homology"/>
<feature type="compositionally biased region" description="Basic and acidic residues" evidence="12">
    <location>
        <begin position="116"/>
        <end position="127"/>
    </location>
</feature>
<reference evidence="15 16" key="1">
    <citation type="submission" date="2022-05" db="EMBL/GenBank/DDBJ databases">
        <authorList>
            <consortium name="Genoscope - CEA"/>
            <person name="William W."/>
        </authorList>
    </citation>
    <scope>NUCLEOTIDE SEQUENCE [LARGE SCALE GENOMIC DNA]</scope>
</reference>
<dbReference type="PANTHER" id="PTHR19300">
    <property type="entry name" value="BETA-1,4-GALACTOSYLTRANSFERASE"/>
    <property type="match status" value="1"/>
</dbReference>
<feature type="compositionally biased region" description="Basic and acidic residues" evidence="12">
    <location>
        <begin position="136"/>
        <end position="150"/>
    </location>
</feature>
<dbReference type="InterPro" id="IPR029044">
    <property type="entry name" value="Nucleotide-diphossugar_trans"/>
</dbReference>
<dbReference type="GO" id="GO:0005975">
    <property type="term" value="P:carbohydrate metabolic process"/>
    <property type="evidence" value="ECO:0007669"/>
    <property type="project" value="InterPro"/>
</dbReference>
<feature type="domain" description="Galactosyltransferase N-terminal" evidence="14">
    <location>
        <begin position="159"/>
        <end position="292"/>
    </location>
</feature>
<dbReference type="GO" id="GO:0016020">
    <property type="term" value="C:membrane"/>
    <property type="evidence" value="ECO:0007669"/>
    <property type="project" value="UniProtKB-SubCell"/>
</dbReference>
<keyword evidence="16" id="KW-1185">Reference proteome</keyword>
<feature type="domain" description="Galactosyltransferase C-terminal" evidence="13">
    <location>
        <begin position="296"/>
        <end position="371"/>
    </location>
</feature>
<dbReference type="Pfam" id="PF02709">
    <property type="entry name" value="Glyco_transf_7C"/>
    <property type="match status" value="1"/>
</dbReference>
<dbReference type="InterPro" id="IPR027995">
    <property type="entry name" value="Galactosyl_T_N"/>
</dbReference>
<evidence type="ECO:0000256" key="10">
    <source>
        <dbReference type="ARBA" id="ARBA00023180"/>
    </source>
</evidence>
<dbReference type="EC" id="2.4.1.-" evidence="11"/>
<evidence type="ECO:0000256" key="11">
    <source>
        <dbReference type="RuleBase" id="RU368121"/>
    </source>
</evidence>
<comment type="pathway">
    <text evidence="2 11">Protein modification; protein glycosylation.</text>
</comment>
<dbReference type="Proteomes" id="UP001159428">
    <property type="component" value="Unassembled WGS sequence"/>
</dbReference>
<keyword evidence="5 11" id="KW-0808">Transferase</keyword>
<evidence type="ECO:0000256" key="5">
    <source>
        <dbReference type="ARBA" id="ARBA00022679"/>
    </source>
</evidence>
<dbReference type="InterPro" id="IPR027791">
    <property type="entry name" value="Galactosyl_T_C"/>
</dbReference>
<evidence type="ECO:0000256" key="1">
    <source>
        <dbReference type="ARBA" id="ARBA00004606"/>
    </source>
</evidence>
<comment type="similarity">
    <text evidence="3 11">Belongs to the glycosyltransferase 7 family.</text>
</comment>
<keyword evidence="7 11" id="KW-0735">Signal-anchor</keyword>
<evidence type="ECO:0000259" key="14">
    <source>
        <dbReference type="Pfam" id="PF13733"/>
    </source>
</evidence>
<comment type="caution">
    <text evidence="15">The sequence shown here is derived from an EMBL/GenBank/DDBJ whole genome shotgun (WGS) entry which is preliminary data.</text>
</comment>
<dbReference type="GO" id="GO:0008378">
    <property type="term" value="F:galactosyltransferase activity"/>
    <property type="evidence" value="ECO:0007669"/>
    <property type="project" value="TreeGrafter"/>
</dbReference>
<protein>
    <recommendedName>
        <fullName evidence="11">Beta-1,4-galactosyltransferase</fullName>
        <ecNumber evidence="11">2.4.1.-</ecNumber>
    </recommendedName>
</protein>
<comment type="function">
    <text evidence="11">Catalyses the transfer of galactose onto proteins or lipids.</text>
</comment>
<accession>A0AAU9Y2E4</accession>
<dbReference type="PRINTS" id="PR02050">
    <property type="entry name" value="B14GALTRFASE"/>
</dbReference>
<keyword evidence="4 11" id="KW-0328">Glycosyltransferase</keyword>
<evidence type="ECO:0000256" key="2">
    <source>
        <dbReference type="ARBA" id="ARBA00004922"/>
    </source>
</evidence>
<evidence type="ECO:0000259" key="13">
    <source>
        <dbReference type="Pfam" id="PF02709"/>
    </source>
</evidence>
<evidence type="ECO:0000256" key="7">
    <source>
        <dbReference type="ARBA" id="ARBA00022968"/>
    </source>
</evidence>
<evidence type="ECO:0000256" key="8">
    <source>
        <dbReference type="ARBA" id="ARBA00022989"/>
    </source>
</evidence>
<keyword evidence="6 11" id="KW-0812">Transmembrane</keyword>
<organism evidence="15 16">
    <name type="scientific">Pocillopora meandrina</name>
    <dbReference type="NCBI Taxonomy" id="46732"/>
    <lineage>
        <taxon>Eukaryota</taxon>
        <taxon>Metazoa</taxon>
        <taxon>Cnidaria</taxon>
        <taxon>Anthozoa</taxon>
        <taxon>Hexacorallia</taxon>
        <taxon>Scleractinia</taxon>
        <taxon>Astrocoeniina</taxon>
        <taxon>Pocilloporidae</taxon>
        <taxon>Pocillopora</taxon>
    </lineage>
</organism>
<dbReference type="EMBL" id="CALNXJ010000090">
    <property type="protein sequence ID" value="CAH3163166.1"/>
    <property type="molecule type" value="Genomic_DNA"/>
</dbReference>
<feature type="region of interest" description="Disordered" evidence="12">
    <location>
        <begin position="105"/>
        <end position="150"/>
    </location>
</feature>
<dbReference type="CDD" id="cd00899">
    <property type="entry name" value="b4GalT"/>
    <property type="match status" value="1"/>
</dbReference>
<dbReference type="GO" id="GO:0005794">
    <property type="term" value="C:Golgi apparatus"/>
    <property type="evidence" value="ECO:0007669"/>
    <property type="project" value="TreeGrafter"/>
</dbReference>
<evidence type="ECO:0000313" key="15">
    <source>
        <dbReference type="EMBL" id="CAH3163166.1"/>
    </source>
</evidence>